<dbReference type="OrthoDB" id="691673at2759"/>
<dbReference type="RefSeq" id="XP_004830956.1">
    <property type="nucleotide sequence ID" value="XM_004830899.1"/>
</dbReference>
<dbReference type="EMBL" id="CP001670">
    <property type="protein sequence ID" value="AFZ81290.1"/>
    <property type="molecule type" value="Genomic_DNA"/>
</dbReference>
<dbReference type="Proteomes" id="UP000031512">
    <property type="component" value="Chromosome 3"/>
</dbReference>
<reference evidence="1 2" key="1">
    <citation type="journal article" date="2012" name="BMC Genomics">
        <title>Comparative genomic analysis and phylogenetic position of Theileria equi.</title>
        <authorList>
            <person name="Kappmeyer L.S."/>
            <person name="Thiagarajan M."/>
            <person name="Herndon D.R."/>
            <person name="Ramsay J.D."/>
            <person name="Caler E."/>
            <person name="Djikeng A."/>
            <person name="Gillespie J.J."/>
            <person name="Lau A.O."/>
            <person name="Roalson E.H."/>
            <person name="Silva J.C."/>
            <person name="Silva M.G."/>
            <person name="Suarez C.E."/>
            <person name="Ueti M.W."/>
            <person name="Nene V.M."/>
            <person name="Mealey R.H."/>
            <person name="Knowles D.P."/>
            <person name="Brayton K.A."/>
        </authorList>
    </citation>
    <scope>NUCLEOTIDE SEQUENCE [LARGE SCALE GENOMIC DNA]</scope>
    <source>
        <strain evidence="1 2">WA</strain>
    </source>
</reference>
<protein>
    <submittedName>
        <fullName evidence="1">Uncharacterized protein</fullName>
    </submittedName>
</protein>
<evidence type="ECO:0000313" key="2">
    <source>
        <dbReference type="Proteomes" id="UP000031512"/>
    </source>
</evidence>
<dbReference type="AlphaFoldDB" id="L0B0E6"/>
<keyword evidence="2" id="KW-1185">Reference proteome</keyword>
<sequence>MSNSQCLYRNLLCAFFNPKNVTDDLCLCFFRNTRLFSTHTKNSKDVEGKTAGGTLNVENECPINSGNNENKLVDGQKPTKVKENDSIKIGSKVDTDITEAANKSVVLRKPIPRNFIKETLLPHLEHNVAYNAGKFPPSVMLQIGIAYSKLPAFIRQRSIEDALVESFRYRMVDFGVSDCIQLLNTCLQLQGLRSVAVYDEIISRLETPHLYNSMTSLNRLGVCRALSRIIGTAQPINEKGESFKQLTCSWGINDYKTSILRPWSYIVRNIRDKRIGRLVDRLVTFGGERILPQLEEDLSKYGTSELTHLLSVLAQRTERDNTILDFPIVAILMHHIIRMYDKTPLLYSLSNLCSLCRLKIRHDKFIELVSNDLKDPLKTANIYHKHLSRTIWVLARFDLLDKLLDDLMPHVIRNIPIFDAAGFSRLAQTVKYYKDSDYPSIQSLKTSSIKISLCLLPKAKTLTTKDSIFFLTGALYLELLPLKSQCETFESSSIPVPNDSIQVTWESNEKWLPKANQSSTRSNFLKTILDTFERLDSDYDLVEIQRIIDTISSFENYKYILELLPESWKRIVEEYKNEDHQ</sequence>
<dbReference type="eggNOG" id="ENOG502SUGX">
    <property type="taxonomic scope" value="Eukaryota"/>
</dbReference>
<evidence type="ECO:0000313" key="1">
    <source>
        <dbReference type="EMBL" id="AFZ81290.1"/>
    </source>
</evidence>
<accession>L0B0E6</accession>
<dbReference type="KEGG" id="beq:BEWA_006990"/>
<gene>
    <name evidence="1" type="ORF">BEWA_006990</name>
</gene>
<name>L0B0E6_THEEQ</name>
<dbReference type="GeneID" id="15805626"/>
<dbReference type="VEuPathDB" id="PiroplasmaDB:BEWA_006990"/>
<proteinExistence type="predicted"/>
<organism evidence="1 2">
    <name type="scientific">Theileria equi strain WA</name>
    <dbReference type="NCBI Taxonomy" id="1537102"/>
    <lineage>
        <taxon>Eukaryota</taxon>
        <taxon>Sar</taxon>
        <taxon>Alveolata</taxon>
        <taxon>Apicomplexa</taxon>
        <taxon>Aconoidasida</taxon>
        <taxon>Piroplasmida</taxon>
        <taxon>Theileriidae</taxon>
        <taxon>Theileria</taxon>
    </lineage>
</organism>